<evidence type="ECO:0000313" key="1">
    <source>
        <dbReference type="EMBL" id="WHZ55939.1"/>
    </source>
</evidence>
<gene>
    <name evidence="1" type="ORF">QLQ22_14585</name>
</gene>
<sequence length="222" mass="25497">MMKAVLFDFDGTLANTLPVCFYAFQSVFKEFDRRDVSAEEIVGMFGPSETGIIRENLLNEEKEKAIERYYEKYLEMHPELVEKNNEIDELIRLLKDRGLKLGIVTGKAKRSLEISLEALNMVGLFDVIITGDDVKKPKPHPEGVKKALFILGTENNEALFIGDSEADILAGVRANVYTIGVQWLPEYQTINFVTQPNQVMKNIKEFREFINRMNTRNLRFLI</sequence>
<organism evidence="1 2">
    <name type="scientific">Metabacillus hrfriensis</name>
    <dbReference type="NCBI Taxonomy" id="3048891"/>
    <lineage>
        <taxon>Bacteria</taxon>
        <taxon>Bacillati</taxon>
        <taxon>Bacillota</taxon>
        <taxon>Bacilli</taxon>
        <taxon>Bacillales</taxon>
        <taxon>Bacillaceae</taxon>
        <taxon>Metabacillus</taxon>
    </lineage>
</organism>
<dbReference type="EMBL" id="CP126116">
    <property type="protein sequence ID" value="WHZ55939.1"/>
    <property type="molecule type" value="Genomic_DNA"/>
</dbReference>
<name>A0ACD4R680_9BACI</name>
<protein>
    <submittedName>
        <fullName evidence="1">HAD family hydrolase</fullName>
    </submittedName>
</protein>
<keyword evidence="2" id="KW-1185">Reference proteome</keyword>
<keyword evidence="1" id="KW-0378">Hydrolase</keyword>
<dbReference type="Proteomes" id="UP001226091">
    <property type="component" value="Chromosome"/>
</dbReference>
<accession>A0ACD4R680</accession>
<proteinExistence type="predicted"/>
<evidence type="ECO:0000313" key="2">
    <source>
        <dbReference type="Proteomes" id="UP001226091"/>
    </source>
</evidence>
<reference evidence="2" key="1">
    <citation type="journal article" date="2025" name="Aquaculture">
        <title>Assessment of the bioflocculant production and safety properties of Metabacillus hrfriensis sp. nov. based on phenotypic and whole-genome sequencing analysis.</title>
        <authorList>
            <person name="Zhang R."/>
            <person name="Zhao Z."/>
            <person name="Luo L."/>
            <person name="Wang S."/>
            <person name="Guo K."/>
            <person name="Xu W."/>
        </authorList>
    </citation>
    <scope>NUCLEOTIDE SEQUENCE [LARGE SCALE GENOMIC DNA]</scope>
    <source>
        <strain evidence="2">CT-WN-B3</strain>
    </source>
</reference>